<accession>A0A1M2W086</accession>
<organism evidence="1 2">
    <name type="scientific">Trametes pubescens</name>
    <name type="common">White-rot fungus</name>
    <dbReference type="NCBI Taxonomy" id="154538"/>
    <lineage>
        <taxon>Eukaryota</taxon>
        <taxon>Fungi</taxon>
        <taxon>Dikarya</taxon>
        <taxon>Basidiomycota</taxon>
        <taxon>Agaricomycotina</taxon>
        <taxon>Agaricomycetes</taxon>
        <taxon>Polyporales</taxon>
        <taxon>Polyporaceae</taxon>
        <taxon>Trametes</taxon>
    </lineage>
</organism>
<evidence type="ECO:0000313" key="1">
    <source>
        <dbReference type="EMBL" id="OJT13277.1"/>
    </source>
</evidence>
<name>A0A1M2W086_TRAPU</name>
<dbReference type="STRING" id="154538.A0A1M2W086"/>
<reference evidence="1 2" key="1">
    <citation type="submission" date="2016-10" db="EMBL/GenBank/DDBJ databases">
        <title>Genome sequence of the basidiomycete white-rot fungus Trametes pubescens.</title>
        <authorList>
            <person name="Makela M.R."/>
            <person name="Granchi Z."/>
            <person name="Peng M."/>
            <person name="De Vries R.P."/>
            <person name="Grigoriev I."/>
            <person name="Riley R."/>
            <person name="Hilden K."/>
        </authorList>
    </citation>
    <scope>NUCLEOTIDE SEQUENCE [LARGE SCALE GENOMIC DNA]</scope>
    <source>
        <strain evidence="1 2">FBCC735</strain>
    </source>
</reference>
<dbReference type="AlphaFoldDB" id="A0A1M2W086"/>
<sequence>MSAEYGAREEEWRLHRNHEVMSALGPRRWYTHPNKMTDAQPFSSLTLEEQLVLLMRALVGAA</sequence>
<dbReference type="EMBL" id="MNAD01000416">
    <property type="protein sequence ID" value="OJT13277.1"/>
    <property type="molecule type" value="Genomic_DNA"/>
</dbReference>
<evidence type="ECO:0000313" key="2">
    <source>
        <dbReference type="Proteomes" id="UP000184267"/>
    </source>
</evidence>
<keyword evidence="2" id="KW-1185">Reference proteome</keyword>
<dbReference type="OrthoDB" id="10255969at2759"/>
<comment type="caution">
    <text evidence="1">The sequence shown here is derived from an EMBL/GenBank/DDBJ whole genome shotgun (WGS) entry which is preliminary data.</text>
</comment>
<proteinExistence type="predicted"/>
<protein>
    <submittedName>
        <fullName evidence="1">Uncharacterized protein</fullName>
    </submittedName>
</protein>
<gene>
    <name evidence="1" type="ORF">TRAPUB_10170</name>
</gene>
<dbReference type="Proteomes" id="UP000184267">
    <property type="component" value="Unassembled WGS sequence"/>
</dbReference>